<reference evidence="1 2" key="1">
    <citation type="submission" date="2018-06" db="EMBL/GenBank/DDBJ databases">
        <authorList>
            <consortium name="Pathogen Informatics"/>
            <person name="Doyle S."/>
        </authorList>
    </citation>
    <scope>NUCLEOTIDE SEQUENCE [LARGE SCALE GENOMIC DNA]</scope>
    <source>
        <strain evidence="1 2">NCTC11112</strain>
    </source>
</reference>
<accession>A0A376MNX4</accession>
<evidence type="ECO:0000313" key="2">
    <source>
        <dbReference type="Proteomes" id="UP000254817"/>
    </source>
</evidence>
<dbReference type="AlphaFoldDB" id="A0A376MNX4"/>
<protein>
    <submittedName>
        <fullName evidence="1">Uncharacterized protein</fullName>
    </submittedName>
</protein>
<proteinExistence type="predicted"/>
<dbReference type="EMBL" id="UGAW01000001">
    <property type="protein sequence ID" value="STG52057.1"/>
    <property type="molecule type" value="Genomic_DNA"/>
</dbReference>
<organism evidence="1 2">
    <name type="scientific">Escherichia coli</name>
    <dbReference type="NCBI Taxonomy" id="562"/>
    <lineage>
        <taxon>Bacteria</taxon>
        <taxon>Pseudomonadati</taxon>
        <taxon>Pseudomonadota</taxon>
        <taxon>Gammaproteobacteria</taxon>
        <taxon>Enterobacterales</taxon>
        <taxon>Enterobacteriaceae</taxon>
        <taxon>Escherichia</taxon>
    </lineage>
</organism>
<gene>
    <name evidence="1" type="ORF">NCTC11112_02546</name>
</gene>
<name>A0A376MNX4_ECOLX</name>
<sequence>MDEMNEGLPKPFSIVVTQPEMRFLVIAGAGQKRGHSETGDPTV</sequence>
<dbReference type="Proteomes" id="UP000254817">
    <property type="component" value="Unassembled WGS sequence"/>
</dbReference>
<evidence type="ECO:0000313" key="1">
    <source>
        <dbReference type="EMBL" id="STG52057.1"/>
    </source>
</evidence>